<proteinExistence type="predicted"/>
<dbReference type="EMBL" id="BMTF01000005">
    <property type="protein sequence ID" value="GGV80638.1"/>
    <property type="molecule type" value="Genomic_DNA"/>
</dbReference>
<evidence type="ECO:0000259" key="1">
    <source>
        <dbReference type="Pfam" id="PF01872"/>
    </source>
</evidence>
<dbReference type="Gene3D" id="3.40.430.10">
    <property type="entry name" value="Dihydrofolate Reductase, subunit A"/>
    <property type="match status" value="1"/>
</dbReference>
<comment type="caution">
    <text evidence="2">The sequence shown here is derived from an EMBL/GenBank/DDBJ whole genome shotgun (WGS) entry which is preliminary data.</text>
</comment>
<evidence type="ECO:0000313" key="3">
    <source>
        <dbReference type="Proteomes" id="UP000660675"/>
    </source>
</evidence>
<name>A0ABQ2VV01_9ACTN</name>
<dbReference type="PANTHER" id="PTHR38011:SF11">
    <property type="entry name" value="2,5-DIAMINO-6-RIBOSYLAMINO-4(3H)-PYRIMIDINONE 5'-PHOSPHATE REDUCTASE"/>
    <property type="match status" value="1"/>
</dbReference>
<accession>A0ABQ2VV01</accession>
<sequence>MPKKRRVVAWVTMTMDGYTSGPEGPAHDSWLYEHVKREASAAYFEAIWRGASTVLMGRTNYEGFYSVWPAITRDPATDPRYQDLGQFLDTVEKVVVSRTLETADWSNSRIARDLEAEVKELRGTPGRDILVVNSASVIQALLRADLVDDLRFVVVPTLLGGGLRLFEEGIPASTWALAQSTVLPDGAIGLHYERA</sequence>
<dbReference type="RefSeq" id="WP_189543126.1">
    <property type="nucleotide sequence ID" value="NZ_BMTF01000005.1"/>
</dbReference>
<reference evidence="3" key="1">
    <citation type="journal article" date="2019" name="Int. J. Syst. Evol. Microbiol.">
        <title>The Global Catalogue of Microorganisms (GCM) 10K type strain sequencing project: providing services to taxonomists for standard genome sequencing and annotation.</title>
        <authorList>
            <consortium name="The Broad Institute Genomics Platform"/>
            <consortium name="The Broad Institute Genome Sequencing Center for Infectious Disease"/>
            <person name="Wu L."/>
            <person name="Ma J."/>
        </authorList>
    </citation>
    <scope>NUCLEOTIDE SEQUENCE [LARGE SCALE GENOMIC DNA]</scope>
    <source>
        <strain evidence="3">JCM 4376</strain>
    </source>
</reference>
<gene>
    <name evidence="2" type="ORF">GCM10015535_19060</name>
</gene>
<dbReference type="InterPro" id="IPR024072">
    <property type="entry name" value="DHFR-like_dom_sf"/>
</dbReference>
<dbReference type="InterPro" id="IPR002734">
    <property type="entry name" value="RibDG_C"/>
</dbReference>
<protein>
    <submittedName>
        <fullName evidence="2">Dihydrofolate reductase</fullName>
    </submittedName>
</protein>
<dbReference type="Pfam" id="PF01872">
    <property type="entry name" value="RibD_C"/>
    <property type="match status" value="1"/>
</dbReference>
<feature type="domain" description="Bacterial bifunctional deaminase-reductase C-terminal" evidence="1">
    <location>
        <begin position="7"/>
        <end position="186"/>
    </location>
</feature>
<dbReference type="InterPro" id="IPR050765">
    <property type="entry name" value="Riboflavin_Biosynth_HTPR"/>
</dbReference>
<dbReference type="SUPFAM" id="SSF53597">
    <property type="entry name" value="Dihydrofolate reductase-like"/>
    <property type="match status" value="1"/>
</dbReference>
<keyword evidence="3" id="KW-1185">Reference proteome</keyword>
<dbReference type="PANTHER" id="PTHR38011">
    <property type="entry name" value="DIHYDROFOLATE REDUCTASE FAMILY PROTEIN (AFU_ORTHOLOGUE AFUA_8G06820)"/>
    <property type="match status" value="1"/>
</dbReference>
<evidence type="ECO:0000313" key="2">
    <source>
        <dbReference type="EMBL" id="GGV80638.1"/>
    </source>
</evidence>
<dbReference type="Proteomes" id="UP000660675">
    <property type="component" value="Unassembled WGS sequence"/>
</dbReference>
<organism evidence="2 3">
    <name type="scientific">Streptomyces gelaticus</name>
    <dbReference type="NCBI Taxonomy" id="285446"/>
    <lineage>
        <taxon>Bacteria</taxon>
        <taxon>Bacillati</taxon>
        <taxon>Actinomycetota</taxon>
        <taxon>Actinomycetes</taxon>
        <taxon>Kitasatosporales</taxon>
        <taxon>Streptomycetaceae</taxon>
        <taxon>Streptomyces</taxon>
    </lineage>
</organism>